<comment type="caution">
    <text evidence="1">The sequence shown here is derived from an EMBL/GenBank/DDBJ whole genome shotgun (WGS) entry which is preliminary data.</text>
</comment>
<accession>A0ABQ5K2E8</accession>
<sequence length="19" mass="2234">MVMTLLYKALSKVFAHFYA</sequence>
<evidence type="ECO:0000313" key="2">
    <source>
        <dbReference type="Proteomes" id="UP001057375"/>
    </source>
</evidence>
<evidence type="ECO:0000313" key="1">
    <source>
        <dbReference type="EMBL" id="GKT26214.1"/>
    </source>
</evidence>
<organism evidence="1 2">
    <name type="scientific">Aduncisulcus paluster</name>
    <dbReference type="NCBI Taxonomy" id="2918883"/>
    <lineage>
        <taxon>Eukaryota</taxon>
        <taxon>Metamonada</taxon>
        <taxon>Carpediemonas-like organisms</taxon>
        <taxon>Aduncisulcus</taxon>
    </lineage>
</organism>
<dbReference type="Proteomes" id="UP001057375">
    <property type="component" value="Unassembled WGS sequence"/>
</dbReference>
<dbReference type="EMBL" id="BQXS01007199">
    <property type="protein sequence ID" value="GKT26214.1"/>
    <property type="molecule type" value="Genomic_DNA"/>
</dbReference>
<keyword evidence="2" id="KW-1185">Reference proteome</keyword>
<proteinExistence type="predicted"/>
<feature type="non-terminal residue" evidence="1">
    <location>
        <position position="19"/>
    </location>
</feature>
<gene>
    <name evidence="1" type="ORF">ADUPG1_004687</name>
</gene>
<name>A0ABQ5K2E8_9EUKA</name>
<protein>
    <submittedName>
        <fullName evidence="1">Uncharacterized protein</fullName>
    </submittedName>
</protein>
<reference evidence="1" key="1">
    <citation type="submission" date="2022-03" db="EMBL/GenBank/DDBJ databases">
        <title>Draft genome sequence of Aduncisulcus paluster, a free-living microaerophilic Fornicata.</title>
        <authorList>
            <person name="Yuyama I."/>
            <person name="Kume K."/>
            <person name="Tamura T."/>
            <person name="Inagaki Y."/>
            <person name="Hashimoto T."/>
        </authorList>
    </citation>
    <scope>NUCLEOTIDE SEQUENCE</scope>
    <source>
        <strain evidence="1">NY0171</strain>
    </source>
</reference>